<evidence type="ECO:0000256" key="3">
    <source>
        <dbReference type="ARBA" id="ARBA00022670"/>
    </source>
</evidence>
<dbReference type="PANTHER" id="PTHR11733">
    <property type="entry name" value="ZINC METALLOPROTEASE FAMILY M13 NEPRILYSIN-RELATED"/>
    <property type="match status" value="1"/>
</dbReference>
<keyword evidence="11" id="KW-1133">Transmembrane helix</keyword>
<keyword evidence="11" id="KW-0472">Membrane</keyword>
<evidence type="ECO:0000256" key="5">
    <source>
        <dbReference type="ARBA" id="ARBA00022801"/>
    </source>
</evidence>
<dbReference type="InterPro" id="IPR008753">
    <property type="entry name" value="Peptidase_M13_N"/>
</dbReference>
<feature type="transmembrane region" description="Helical" evidence="11">
    <location>
        <begin position="46"/>
        <end position="68"/>
    </location>
</feature>
<gene>
    <name evidence="14" type="ORF">NP493_122g01010</name>
</gene>
<feature type="domain" description="Peptidase M13 C-terminal" evidence="12">
    <location>
        <begin position="570"/>
        <end position="770"/>
    </location>
</feature>
<dbReference type="GO" id="GO:0004222">
    <property type="term" value="F:metalloendopeptidase activity"/>
    <property type="evidence" value="ECO:0007669"/>
    <property type="project" value="InterPro"/>
</dbReference>
<dbReference type="SUPFAM" id="SSF55486">
    <property type="entry name" value="Metalloproteases ('zincins'), catalytic domain"/>
    <property type="match status" value="1"/>
</dbReference>
<dbReference type="GO" id="GO:0046872">
    <property type="term" value="F:metal ion binding"/>
    <property type="evidence" value="ECO:0007669"/>
    <property type="project" value="UniProtKB-KW"/>
</dbReference>
<dbReference type="PRINTS" id="PR00786">
    <property type="entry name" value="NEPRILYSIN"/>
</dbReference>
<evidence type="ECO:0000259" key="12">
    <source>
        <dbReference type="Pfam" id="PF01431"/>
    </source>
</evidence>
<dbReference type="EMBL" id="JAODUO010000121">
    <property type="protein sequence ID" value="KAK2188819.1"/>
    <property type="molecule type" value="Genomic_DNA"/>
</dbReference>
<evidence type="ECO:0000313" key="14">
    <source>
        <dbReference type="EMBL" id="KAK2188819.1"/>
    </source>
</evidence>
<dbReference type="GO" id="GO:0005886">
    <property type="term" value="C:plasma membrane"/>
    <property type="evidence" value="ECO:0007669"/>
    <property type="project" value="TreeGrafter"/>
</dbReference>
<feature type="region of interest" description="Disordered" evidence="10">
    <location>
        <begin position="1"/>
        <end position="24"/>
    </location>
</feature>
<dbReference type="AlphaFoldDB" id="A0AAD9P649"/>
<dbReference type="PROSITE" id="PS51885">
    <property type="entry name" value="NEPRILYSIN"/>
    <property type="match status" value="1"/>
</dbReference>
<dbReference type="CDD" id="cd08662">
    <property type="entry name" value="M13"/>
    <property type="match status" value="1"/>
</dbReference>
<dbReference type="InterPro" id="IPR000718">
    <property type="entry name" value="Peptidase_M13"/>
</dbReference>
<dbReference type="Proteomes" id="UP001209878">
    <property type="component" value="Unassembled WGS sequence"/>
</dbReference>
<evidence type="ECO:0000259" key="13">
    <source>
        <dbReference type="Pfam" id="PF05649"/>
    </source>
</evidence>
<dbReference type="InterPro" id="IPR024079">
    <property type="entry name" value="MetalloPept_cat_dom_sf"/>
</dbReference>
<dbReference type="InterPro" id="IPR042089">
    <property type="entry name" value="Peptidase_M13_dom_2"/>
</dbReference>
<protein>
    <recommendedName>
        <fullName evidence="16">Endothelin-converting enzyme 1</fullName>
    </recommendedName>
</protein>
<evidence type="ECO:0000313" key="15">
    <source>
        <dbReference type="Proteomes" id="UP001209878"/>
    </source>
</evidence>
<evidence type="ECO:0000256" key="6">
    <source>
        <dbReference type="ARBA" id="ARBA00022833"/>
    </source>
</evidence>
<evidence type="ECO:0000256" key="1">
    <source>
        <dbReference type="ARBA" id="ARBA00001947"/>
    </source>
</evidence>
<keyword evidence="15" id="KW-1185">Reference proteome</keyword>
<comment type="cofactor">
    <cofactor evidence="1">
        <name>Zn(2+)</name>
        <dbReference type="ChEBI" id="CHEBI:29105"/>
    </cofactor>
</comment>
<evidence type="ECO:0000256" key="2">
    <source>
        <dbReference type="ARBA" id="ARBA00007357"/>
    </source>
</evidence>
<evidence type="ECO:0000256" key="9">
    <source>
        <dbReference type="ARBA" id="ARBA00023180"/>
    </source>
</evidence>
<evidence type="ECO:0000256" key="8">
    <source>
        <dbReference type="ARBA" id="ARBA00023157"/>
    </source>
</evidence>
<organism evidence="14 15">
    <name type="scientific">Ridgeia piscesae</name>
    <name type="common">Tubeworm</name>
    <dbReference type="NCBI Taxonomy" id="27915"/>
    <lineage>
        <taxon>Eukaryota</taxon>
        <taxon>Metazoa</taxon>
        <taxon>Spiralia</taxon>
        <taxon>Lophotrochozoa</taxon>
        <taxon>Annelida</taxon>
        <taxon>Polychaeta</taxon>
        <taxon>Sedentaria</taxon>
        <taxon>Canalipalpata</taxon>
        <taxon>Sabellida</taxon>
        <taxon>Siboglinidae</taxon>
        <taxon>Ridgeia</taxon>
    </lineage>
</organism>
<keyword evidence="9" id="KW-0325">Glycoprotein</keyword>
<evidence type="ECO:0000256" key="10">
    <source>
        <dbReference type="SAM" id="MobiDB-lite"/>
    </source>
</evidence>
<evidence type="ECO:0000256" key="7">
    <source>
        <dbReference type="ARBA" id="ARBA00023049"/>
    </source>
</evidence>
<keyword evidence="4" id="KW-0479">Metal-binding</keyword>
<feature type="domain" description="Peptidase M13 N-terminal" evidence="13">
    <location>
        <begin position="113"/>
        <end position="511"/>
    </location>
</feature>
<accession>A0AAD9P649</accession>
<dbReference type="InterPro" id="IPR018497">
    <property type="entry name" value="Peptidase_M13_C"/>
</dbReference>
<keyword evidence="6" id="KW-0862">Zinc</keyword>
<dbReference type="FunFam" id="3.40.390.10:FF:000076">
    <property type="entry name" value="membrane metallo-endopeptidase-like 1"/>
    <property type="match status" value="1"/>
</dbReference>
<comment type="caution">
    <text evidence="14">The sequence shown here is derived from an EMBL/GenBank/DDBJ whole genome shotgun (WGS) entry which is preliminary data.</text>
</comment>
<dbReference type="GO" id="GO:0016485">
    <property type="term" value="P:protein processing"/>
    <property type="evidence" value="ECO:0007669"/>
    <property type="project" value="TreeGrafter"/>
</dbReference>
<reference evidence="14" key="1">
    <citation type="journal article" date="2023" name="Mol. Biol. Evol.">
        <title>Third-Generation Sequencing Reveals the Adaptive Role of the Epigenome in Three Deep-Sea Polychaetes.</title>
        <authorList>
            <person name="Perez M."/>
            <person name="Aroh O."/>
            <person name="Sun Y."/>
            <person name="Lan Y."/>
            <person name="Juniper S.K."/>
            <person name="Young C.R."/>
            <person name="Angers B."/>
            <person name="Qian P.Y."/>
        </authorList>
    </citation>
    <scope>NUCLEOTIDE SEQUENCE</scope>
    <source>
        <strain evidence="14">R07B-5</strain>
    </source>
</reference>
<comment type="similarity">
    <text evidence="2">Belongs to the peptidase M13 family.</text>
</comment>
<keyword evidence="5" id="KW-0378">Hydrolase</keyword>
<dbReference type="PANTHER" id="PTHR11733:SF167">
    <property type="entry name" value="FI17812P1-RELATED"/>
    <property type="match status" value="1"/>
</dbReference>
<keyword evidence="3" id="KW-0645">Protease</keyword>
<dbReference type="Pfam" id="PF01431">
    <property type="entry name" value="Peptidase_M13"/>
    <property type="match status" value="1"/>
</dbReference>
<name>A0AAD9P649_RIDPI</name>
<dbReference type="Pfam" id="PF05649">
    <property type="entry name" value="Peptidase_M13_N"/>
    <property type="match status" value="1"/>
</dbReference>
<dbReference type="Gene3D" id="1.10.1380.10">
    <property type="entry name" value="Neutral endopeptidase , domain2"/>
    <property type="match status" value="1"/>
</dbReference>
<dbReference type="Gene3D" id="3.40.390.10">
    <property type="entry name" value="Collagenase (Catalytic Domain)"/>
    <property type="match status" value="1"/>
</dbReference>
<keyword evidence="7" id="KW-0482">Metalloprotease</keyword>
<sequence>MSGQRYKRTNFEDDETVSPGGTTPTGGPFSPVVVLKASSGFWHRRSLLECILFALVIILGVVIISMAVSRSQPTTTTIVKTVVKHQQQNLCTTPVCVSVAASILDSMDRAVDPCKDFYQFSCGGWIKTHPIPPGHSRWGTFGLMTNKNQLVLRHALEKPMLPSSSKAENKTKIYYQSCMDPNNTMETLGAQPLLDLLRKFGGWSVSDRSGQWNSATWRLQDVIEVTHSFGLFTFFSVWVGEDTKIKDTNILQLDQGGLGLARDQYLNKSLETDKVLQAYLTYMTTVGVLLGGEYNDTRQQMMEVMQFEKQLAEITTPQEDRRDDEKLYHKITIGDLQKMAPFIDWLHYLNSLLSVTKYKKLQSSEPILVFAPDFMKNVSALLTTMQQNDSSKNVLNNYVMWHVVKSMCCCLSKPFTQARKVFAQVLTGIKGDEEKWRDCTSDVDNTLGFALGAMFVQQTFHSNSKQKAEKMIVAIKDAFKSNLRTLDWMDPQTKAAALDKADAIIDKIGFPSFILNTTALDERYEDLEVKDNEYFLNNLRDQKYFMKRNLNKLRKKSDKNSWSMTPATVNAYYQPMKNEIVFPAGILQSPFYDQQYPQSLKFGSMGVVMGHELTHAFDDQGREYDKYGTLRRWWTNSSIENFNKRTQCIVDQYSSYKIGKDNIRGKQTLGENIADNGGLKSAYHAYSKWIQGHGDEKPLPGLNYTHRQLFFIAFAQVWCSHNTPEAEHLSILTDPHSPPKFRVIGSLANSRDFSQQFKCKKGDAMYVKDKTCNVW</sequence>
<keyword evidence="8" id="KW-1015">Disulfide bond</keyword>
<keyword evidence="11" id="KW-0812">Transmembrane</keyword>
<evidence type="ECO:0000256" key="4">
    <source>
        <dbReference type="ARBA" id="ARBA00022723"/>
    </source>
</evidence>
<evidence type="ECO:0000256" key="11">
    <source>
        <dbReference type="SAM" id="Phobius"/>
    </source>
</evidence>
<proteinExistence type="inferred from homology"/>
<evidence type="ECO:0008006" key="16">
    <source>
        <dbReference type="Google" id="ProtNLM"/>
    </source>
</evidence>